<dbReference type="SUPFAM" id="SSF50729">
    <property type="entry name" value="PH domain-like"/>
    <property type="match status" value="1"/>
</dbReference>
<feature type="compositionally biased region" description="Low complexity" evidence="2">
    <location>
        <begin position="996"/>
        <end position="1007"/>
    </location>
</feature>
<feature type="region of interest" description="Disordered" evidence="2">
    <location>
        <begin position="1889"/>
        <end position="2048"/>
    </location>
</feature>
<feature type="compositionally biased region" description="Basic and acidic residues" evidence="2">
    <location>
        <begin position="1263"/>
        <end position="1272"/>
    </location>
</feature>
<dbReference type="InterPro" id="IPR001849">
    <property type="entry name" value="PH_domain"/>
</dbReference>
<dbReference type="Pfam" id="PF25541">
    <property type="entry name" value="TBCA_PH"/>
    <property type="match status" value="1"/>
</dbReference>
<feature type="compositionally biased region" description="Polar residues" evidence="2">
    <location>
        <begin position="472"/>
        <end position="482"/>
    </location>
</feature>
<feature type="compositionally biased region" description="Polar residues" evidence="2">
    <location>
        <begin position="2067"/>
        <end position="2080"/>
    </location>
</feature>
<feature type="compositionally biased region" description="Polar residues" evidence="2">
    <location>
        <begin position="1273"/>
        <end position="1290"/>
    </location>
</feature>
<feature type="region of interest" description="Disordered" evidence="2">
    <location>
        <begin position="1791"/>
        <end position="1863"/>
    </location>
</feature>
<feature type="compositionally biased region" description="Polar residues" evidence="2">
    <location>
        <begin position="743"/>
        <end position="754"/>
    </location>
</feature>
<feature type="domain" description="PH" evidence="3">
    <location>
        <begin position="148"/>
        <end position="250"/>
    </location>
</feature>
<keyword evidence="1" id="KW-0175">Coiled coil</keyword>
<dbReference type="PROSITE" id="PS01159">
    <property type="entry name" value="WW_DOMAIN_1"/>
    <property type="match status" value="1"/>
</dbReference>
<feature type="compositionally biased region" description="Basic and acidic residues" evidence="2">
    <location>
        <begin position="1234"/>
        <end position="1244"/>
    </location>
</feature>
<dbReference type="SMART" id="SM00456">
    <property type="entry name" value="WW"/>
    <property type="match status" value="1"/>
</dbReference>
<feature type="region of interest" description="Disordered" evidence="2">
    <location>
        <begin position="1668"/>
        <end position="1691"/>
    </location>
</feature>
<dbReference type="SMART" id="SM00233">
    <property type="entry name" value="PH"/>
    <property type="match status" value="1"/>
</dbReference>
<feature type="compositionally biased region" description="Low complexity" evidence="2">
    <location>
        <begin position="2036"/>
        <end position="2048"/>
    </location>
</feature>
<dbReference type="Proteomes" id="UP000762676">
    <property type="component" value="Unassembled WGS sequence"/>
</dbReference>
<evidence type="ECO:0000259" key="3">
    <source>
        <dbReference type="PROSITE" id="PS50003"/>
    </source>
</evidence>
<feature type="compositionally biased region" description="Basic and acidic residues" evidence="2">
    <location>
        <begin position="417"/>
        <end position="427"/>
    </location>
</feature>
<feature type="compositionally biased region" description="Polar residues" evidence="2">
    <location>
        <begin position="1917"/>
        <end position="1933"/>
    </location>
</feature>
<feature type="compositionally biased region" description="Basic and acidic residues" evidence="2">
    <location>
        <begin position="2319"/>
        <end position="2332"/>
    </location>
</feature>
<dbReference type="CDD" id="cd00201">
    <property type="entry name" value="WW"/>
    <property type="match status" value="1"/>
</dbReference>
<dbReference type="PROSITE" id="PS50003">
    <property type="entry name" value="PH_DOMAIN"/>
    <property type="match status" value="1"/>
</dbReference>
<feature type="compositionally biased region" description="Low complexity" evidence="2">
    <location>
        <begin position="646"/>
        <end position="685"/>
    </location>
</feature>
<feature type="compositionally biased region" description="Low complexity" evidence="2">
    <location>
        <begin position="346"/>
        <end position="361"/>
    </location>
</feature>
<dbReference type="Pfam" id="PF00169">
    <property type="entry name" value="PH"/>
    <property type="match status" value="1"/>
</dbReference>
<proteinExistence type="predicted"/>
<feature type="compositionally biased region" description="Polar residues" evidence="2">
    <location>
        <begin position="1889"/>
        <end position="1906"/>
    </location>
</feature>
<feature type="compositionally biased region" description="Low complexity" evidence="2">
    <location>
        <begin position="110"/>
        <end position="122"/>
    </location>
</feature>
<feature type="compositionally biased region" description="Polar residues" evidence="2">
    <location>
        <begin position="1744"/>
        <end position="1754"/>
    </location>
</feature>
<feature type="compositionally biased region" description="Polar residues" evidence="2">
    <location>
        <begin position="686"/>
        <end position="695"/>
    </location>
</feature>
<feature type="compositionally biased region" description="Basic and acidic residues" evidence="2">
    <location>
        <begin position="755"/>
        <end position="765"/>
    </location>
</feature>
<dbReference type="PANTHER" id="PTHR12752">
    <property type="entry name" value="PHOSPHOINOSITOL 3-PHOSPHATE-BINDING PROTEIN"/>
    <property type="match status" value="1"/>
</dbReference>
<feature type="compositionally biased region" description="Low complexity" evidence="2">
    <location>
        <begin position="541"/>
        <end position="556"/>
    </location>
</feature>
<organism evidence="5 6">
    <name type="scientific">Elysia marginata</name>
    <dbReference type="NCBI Taxonomy" id="1093978"/>
    <lineage>
        <taxon>Eukaryota</taxon>
        <taxon>Metazoa</taxon>
        <taxon>Spiralia</taxon>
        <taxon>Lophotrochozoa</taxon>
        <taxon>Mollusca</taxon>
        <taxon>Gastropoda</taxon>
        <taxon>Heterobranchia</taxon>
        <taxon>Euthyneura</taxon>
        <taxon>Panpulmonata</taxon>
        <taxon>Sacoglossa</taxon>
        <taxon>Placobranchoidea</taxon>
        <taxon>Plakobranchidae</taxon>
        <taxon>Elysia</taxon>
    </lineage>
</organism>
<feature type="region of interest" description="Disordered" evidence="2">
    <location>
        <begin position="2307"/>
        <end position="2332"/>
    </location>
</feature>
<protein>
    <submittedName>
        <fullName evidence="5">Pleckstrin-like protein domain-containing family A member 7</fullName>
    </submittedName>
</protein>
<feature type="region of interest" description="Disordered" evidence="2">
    <location>
        <begin position="1263"/>
        <end position="1320"/>
    </location>
</feature>
<feature type="compositionally biased region" description="Basic and acidic residues" evidence="2">
    <location>
        <begin position="1008"/>
        <end position="1024"/>
    </location>
</feature>
<feature type="region of interest" description="Disordered" evidence="2">
    <location>
        <begin position="943"/>
        <end position="1050"/>
    </location>
</feature>
<feature type="region of interest" description="Disordered" evidence="2">
    <location>
        <begin position="61"/>
        <end position="144"/>
    </location>
</feature>
<sequence length="2332" mass="260465">MGGTNISGSKESWGEGYVRRIITDYRSGSGQDLPPGWEQDSTRDGLTYYIDHNRGLTTFEHPFYGYNPAPPLNSNSEITNQQQQQQLHQSQNQPGFPSDQTDPSSPPAQSPTAPGSPTSPGGKENFKRGTPKQRSVKAPSAKRNPQAVVIKRGWLHRLENTGLSKSKAWKKRWCVLADFALFTYKGEDEQTALDSILLPSYRINPSTEADNIKRNFVFKVEHENTKTLYLAAEDSPDSVSWMSLLRQAAMMDGNIGSFQREQNNNIRQHPQKGGGGNRGYASPGSQQEPQPHGFVDSASQNTNRYGPGGYNNGFSRQYSPDRSPSYQGYGDPASSPPHDQRHHPHQQQPYQQQQPHQQQQQYNTGVRQSYTSNDDGGFNPYSGDRGFDRSYPTRGYPPSLAGDESFQGRENYSSRAGHRDSARDPRKFSNPIYQQHPSPSTSSASSRPQLLQQQQNPHNQEQLRDGFAPDSARNSLARSDTSGGHRFYQPAQAERQRLQQQLGGMPARGVNPNRLSYTSQHSQHSPNPESPHSLGRQPRASESFQQDSFSGESSSGGRHHHHYPGNSSNDHQVVVKQLRPWDTSFPDLEVVTAKQHGSFDDLLDPGNRVGRQSARGPGGASSKPTFNTRSKSHENFSRLPLEGRSPPMQQNPRGQQQQQQQYSPQHQQQQQQYQQQYSAQYQQPPNSLGPNASNNIRKDEPQSLRDAGYPPGGSPGAASGHPSNEGYPRHPHYHHHQQQQQHSPAGSYSSSQVSPHERQLHRDGNPPHSLRNPSHSFRNSYSSSTNSVQPFNPNASNQHHLSPSQGSNDYNSSFRGSPSHGTNNQSFQARPLSLASSGQGVPSQPFSSHNNPHHHADRGGSDHTNPHTYVNFPNRGSASSHRPGYQGELPRESANSATPPGRPPYPVAVRQQLVEEMAQVQTPVTQKDFLTSAELNQQRMQQPPFFQYPSPRDQYGNEIASESQPHNTSQVSLHSGASRNLPNSRLSTASRNLPNSRLSTASRASTASRRDDGKRGSDLPDSSRRSGSGRADSGSSPHETSFSRTNMMDPEAQKLRMAYERVHSLRMAPDKAKASESFSVVSREAITASKQRFSNNTKNTLEYETQSGTGEGGFSLNDFHIEDQGVHNYHNVIKDPCGDSVGLEHQRCYKSQEELDRVGRTPPPTGAYHRIPDEPVDLYRRGSAFSPPVSQPSDGTERFGAEAPSTLGRSQLKVLRSPGYIGHGHQAGGNSNDGLRRENTVPQGREDGVIVHARLVSTYEKVEGETQAKIHETASTYPDWTDNEANQSEQKYSHGRESGSGFKRDDVEESQESKGSAPKELEHLFFEPYVNMRDARVLFPQDSNKNGQESWRQPFRLAAPPKRKPAPIQTVKEDPNMSDREVLETNLQKIAKKNPLAGPRLRMSISAGDLIGKTHDELVLLLIQLRRNQAALEKARDYYRTLIERCRPDELEYKRQMHQFGNVQDQRLLHRHQNYVDARGQTEEVENKLEVYKPIINLLDNMVTMGSLYGGDNLMLATQYRKHLLRPDQYQPPKKMLEFSRQHQEHRLQQETEEEIRQLSSDEVDLEEKIDRLNELDRLLQEQSFKVSSFREDKELLEKALVGVLRQQDQSYHGDPREMTRLTNQQRMLEKEISRVTQQLAEASKELEETSAENSKLEHEVALLRTKVHGELSRSRSAPSLSSENVRTKQQMEKELAKVEGIMAGLNQQGQKLQQAMSTIRRSSSSSHLAAVNLDKLDSKEDTSPTSPLGTYLQTDLDTGEQEDLAQYSSPFAAGNNSLGGKDGEVLASDEASSRPVINHQRQNAGSLEDWDVEGVDENTKRFFGLMPRDKPKGQTLREVKRLSEQRKERDKGRRDGDDSLDGQEIKLRVSNVDTEVSSIIHARIPSDATSKLAPNSSGSNGNQFESGLPLYENLPGRNNASTTSHTPQTARRSSLILMAPKPFTPYQDRSSARPFKSELALNLAGSDPHDSGRIAPSVWQPSNTAPSGINERPYHSMDVLNAPAEPSTNSSSFTSQPSFISDMQPKQGDNRVYPSDANNNNDSSSYKNNAQVYENDYIPSQANLYSSPHQQQAEISSQGAPDADQITRPVDPNDSQTSTSRAYAARPWATKGAQFSDDNIFNSRRNSRGRYMTISSSEPLKMEISPTLHSSAGDLILNRSIDNVPDIVKSSQSKVDQIDEGTIDREILYVPDKVLIPERYDAEADAEQLTEEESLARKERAERIRKVLTSQSVLSMSQPDVSQLPAEDIHSRVRQEKKEREHFLALNQELARQVTLKSKKQAAERRKTWSGAQFADAKAQYEAELAGSPVASPLRSPDANRKRAEITLHDL</sequence>
<feature type="compositionally biased region" description="Low complexity" evidence="2">
    <location>
        <begin position="1025"/>
        <end position="1036"/>
    </location>
</feature>
<dbReference type="InterPro" id="IPR036020">
    <property type="entry name" value="WW_dom_sf"/>
</dbReference>
<dbReference type="InterPro" id="IPR057971">
    <property type="entry name" value="PKHA4-7_TBCA"/>
</dbReference>
<dbReference type="PROSITE" id="PS50020">
    <property type="entry name" value="WW_DOMAIN_2"/>
    <property type="match status" value="1"/>
</dbReference>
<dbReference type="InterPro" id="IPR001202">
    <property type="entry name" value="WW_dom"/>
</dbReference>
<dbReference type="SUPFAM" id="SSF51045">
    <property type="entry name" value="WW domain"/>
    <property type="match status" value="1"/>
</dbReference>
<feature type="compositionally biased region" description="Polar residues" evidence="2">
    <location>
        <begin position="312"/>
        <end position="326"/>
    </location>
</feature>
<feature type="region of interest" description="Disordered" evidence="2">
    <location>
        <begin position="265"/>
        <end position="570"/>
    </location>
</feature>
<dbReference type="Gene3D" id="2.30.29.30">
    <property type="entry name" value="Pleckstrin-homology domain (PH domain)/Phosphotyrosine-binding domain (PTB)"/>
    <property type="match status" value="1"/>
</dbReference>
<feature type="compositionally biased region" description="Basic and acidic residues" evidence="2">
    <location>
        <begin position="1828"/>
        <end position="1863"/>
    </location>
</feature>
<feature type="region of interest" description="Disordered" evidence="2">
    <location>
        <begin position="1734"/>
        <end position="1754"/>
    </location>
</feature>
<feature type="compositionally biased region" description="Low complexity" evidence="2">
    <location>
        <begin position="437"/>
        <end position="460"/>
    </location>
</feature>
<feature type="compositionally biased region" description="Polar residues" evidence="2">
    <location>
        <begin position="1037"/>
        <end position="1046"/>
    </location>
</feature>
<feature type="region of interest" description="Disordered" evidence="2">
    <location>
        <begin position="598"/>
        <end position="906"/>
    </location>
</feature>
<feature type="compositionally biased region" description="Polar residues" evidence="2">
    <location>
        <begin position="960"/>
        <end position="995"/>
    </location>
</feature>
<evidence type="ECO:0000313" key="5">
    <source>
        <dbReference type="EMBL" id="GFR89345.1"/>
    </source>
</evidence>
<feature type="compositionally biased region" description="Polar residues" evidence="2">
    <location>
        <begin position="788"/>
        <end position="850"/>
    </location>
</feature>
<comment type="caution">
    <text evidence="5">The sequence shown here is derived from an EMBL/GenBank/DDBJ whole genome shotgun (WGS) entry which is preliminary data.</text>
</comment>
<evidence type="ECO:0000256" key="2">
    <source>
        <dbReference type="SAM" id="MobiDB-lite"/>
    </source>
</evidence>
<feature type="domain" description="WW" evidence="4">
    <location>
        <begin position="31"/>
        <end position="64"/>
    </location>
</feature>
<feature type="compositionally biased region" description="Low complexity" evidence="2">
    <location>
        <begin position="489"/>
        <end position="502"/>
    </location>
</feature>
<dbReference type="PANTHER" id="PTHR12752:SF9">
    <property type="entry name" value="KRAMER, ISOFORM I"/>
    <property type="match status" value="1"/>
</dbReference>
<dbReference type="InterPro" id="IPR011993">
    <property type="entry name" value="PH-like_dom_sf"/>
</dbReference>
<feature type="compositionally biased region" description="Polar residues" evidence="2">
    <location>
        <begin position="513"/>
        <end position="527"/>
    </location>
</feature>
<reference evidence="5 6" key="1">
    <citation type="journal article" date="2021" name="Elife">
        <title>Chloroplast acquisition without the gene transfer in kleptoplastic sea slugs, Plakobranchus ocellatus.</title>
        <authorList>
            <person name="Maeda T."/>
            <person name="Takahashi S."/>
            <person name="Yoshida T."/>
            <person name="Shimamura S."/>
            <person name="Takaki Y."/>
            <person name="Nagai Y."/>
            <person name="Toyoda A."/>
            <person name="Suzuki Y."/>
            <person name="Arimoto A."/>
            <person name="Ishii H."/>
            <person name="Satoh N."/>
            <person name="Nishiyama T."/>
            <person name="Hasebe M."/>
            <person name="Maruyama T."/>
            <person name="Minagawa J."/>
            <person name="Obokata J."/>
            <person name="Shigenobu S."/>
        </authorList>
    </citation>
    <scope>NUCLEOTIDE SEQUENCE [LARGE SCALE GENOMIC DNA]</scope>
</reference>
<accession>A0AAV4GYA1</accession>
<feature type="coiled-coil region" evidence="1">
    <location>
        <begin position="1549"/>
        <end position="1583"/>
    </location>
</feature>
<name>A0AAV4GYA1_9GAST</name>
<feature type="compositionally biased region" description="Basic and acidic residues" evidence="2">
    <location>
        <begin position="1291"/>
        <end position="1306"/>
    </location>
</feature>
<feature type="compositionally biased region" description="Polar residues" evidence="2">
    <location>
        <begin position="362"/>
        <end position="374"/>
    </location>
</feature>
<feature type="compositionally biased region" description="Low complexity" evidence="2">
    <location>
        <begin position="81"/>
        <end position="103"/>
    </location>
</feature>
<feature type="compositionally biased region" description="Low complexity" evidence="2">
    <location>
        <begin position="772"/>
        <end position="787"/>
    </location>
</feature>
<evidence type="ECO:0000259" key="4">
    <source>
        <dbReference type="PROSITE" id="PS50020"/>
    </source>
</evidence>
<dbReference type="EMBL" id="BMAT01008623">
    <property type="protein sequence ID" value="GFR89345.1"/>
    <property type="molecule type" value="Genomic_DNA"/>
</dbReference>
<feature type="region of interest" description="Disordered" evidence="2">
    <location>
        <begin position="1219"/>
        <end position="1244"/>
    </location>
</feature>
<feature type="compositionally biased region" description="Low complexity" evidence="2">
    <location>
        <begin position="2007"/>
        <end position="2022"/>
    </location>
</feature>
<evidence type="ECO:0000256" key="1">
    <source>
        <dbReference type="SAM" id="Coils"/>
    </source>
</evidence>
<keyword evidence="6" id="KW-1185">Reference proteome</keyword>
<gene>
    <name evidence="5" type="ORF">ElyMa_004275800</name>
</gene>
<dbReference type="Gene3D" id="2.20.70.10">
    <property type="match status" value="1"/>
</dbReference>
<evidence type="ECO:0000313" key="6">
    <source>
        <dbReference type="Proteomes" id="UP000762676"/>
    </source>
</evidence>
<feature type="region of interest" description="Disordered" evidence="2">
    <location>
        <begin position="2067"/>
        <end position="2107"/>
    </location>
</feature>